<name>A0A2N5CEA9_9BURK</name>
<dbReference type="AlphaFoldDB" id="A0A2N5CEA9"/>
<sequence length="326" mass="33178">MLAAGCTSTPKAPPASAFKADDLSGKPKRAAQGWVAAGKDWSADKDLAAILALPENREIKDLLASPQCAEPAPKSSPASPASPSRTAGAASAGGSAFVVSGTRLVADLYADKEPGTPEQLKREAIDASNVDVSFSANGFRGVRCAVFARYAQGDAPTRPGLLAVLAIEQKLQDGKFTDYFRFRPLYIRATNTIAKTAAANGAQPAQIAVSFALVTRQLVVNGDGAAKFAELGSAATTIARVPLGGNGMPCTTAQCSGMSPPVPVPVARGTVVISMGVSEAGDVGAEIDQIRVEREAVAAARVPGTPAAAPAATPPAHGSPEHRAAR</sequence>
<accession>A0A2N5CEA9</accession>
<evidence type="ECO:0000256" key="1">
    <source>
        <dbReference type="SAM" id="MobiDB-lite"/>
    </source>
</evidence>
<protein>
    <submittedName>
        <fullName evidence="2">Uncharacterized protein</fullName>
    </submittedName>
</protein>
<reference evidence="2 3" key="1">
    <citation type="submission" date="2017-12" db="EMBL/GenBank/DDBJ databases">
        <title>Genome sequence of the active heterotrophic nitrifier-denitrifier, Cupriavidus pauculus UM1.</title>
        <authorList>
            <person name="Putonti C."/>
            <person name="Castignetti D."/>
        </authorList>
    </citation>
    <scope>NUCLEOTIDE SEQUENCE [LARGE SCALE GENOMIC DNA]</scope>
    <source>
        <strain evidence="2 3">UM1</strain>
    </source>
</reference>
<gene>
    <name evidence="2" type="ORF">CYJ10_08585</name>
</gene>
<evidence type="ECO:0000313" key="2">
    <source>
        <dbReference type="EMBL" id="PLQ00527.1"/>
    </source>
</evidence>
<feature type="region of interest" description="Disordered" evidence="1">
    <location>
        <begin position="67"/>
        <end position="88"/>
    </location>
</feature>
<organism evidence="2 3">
    <name type="scientific">Cupriavidus pauculus</name>
    <dbReference type="NCBI Taxonomy" id="82633"/>
    <lineage>
        <taxon>Bacteria</taxon>
        <taxon>Pseudomonadati</taxon>
        <taxon>Pseudomonadota</taxon>
        <taxon>Betaproteobacteria</taxon>
        <taxon>Burkholderiales</taxon>
        <taxon>Burkholderiaceae</taxon>
        <taxon>Cupriavidus</taxon>
    </lineage>
</organism>
<feature type="region of interest" description="Disordered" evidence="1">
    <location>
        <begin position="301"/>
        <end position="326"/>
    </location>
</feature>
<evidence type="ECO:0000313" key="3">
    <source>
        <dbReference type="Proteomes" id="UP000234341"/>
    </source>
</evidence>
<dbReference type="Proteomes" id="UP000234341">
    <property type="component" value="Unassembled WGS sequence"/>
</dbReference>
<proteinExistence type="predicted"/>
<feature type="compositionally biased region" description="Polar residues" evidence="1">
    <location>
        <begin position="1"/>
        <end position="10"/>
    </location>
</feature>
<feature type="compositionally biased region" description="Low complexity" evidence="1">
    <location>
        <begin position="301"/>
        <end position="316"/>
    </location>
</feature>
<comment type="caution">
    <text evidence="2">The sequence shown here is derived from an EMBL/GenBank/DDBJ whole genome shotgun (WGS) entry which is preliminary data.</text>
</comment>
<feature type="region of interest" description="Disordered" evidence="1">
    <location>
        <begin position="1"/>
        <end position="30"/>
    </location>
</feature>
<dbReference type="EMBL" id="PJRP01000003">
    <property type="protein sequence ID" value="PLQ00527.1"/>
    <property type="molecule type" value="Genomic_DNA"/>
</dbReference>
<feature type="compositionally biased region" description="Low complexity" evidence="1">
    <location>
        <begin position="69"/>
        <end position="88"/>
    </location>
</feature>